<dbReference type="GeneID" id="61925615"/>
<reference evidence="1 2" key="1">
    <citation type="submission" date="2020-02" db="EMBL/GenBank/DDBJ databases">
        <authorList>
            <person name="Kociolek L.K."/>
            <person name="Ozer E.A."/>
        </authorList>
    </citation>
    <scope>NUCLEOTIDE SEQUENCE [LARGE SCALE GENOMIC DNA]</scope>
    <source>
        <strain evidence="1 2">ATCC 14501</strain>
    </source>
</reference>
<gene>
    <name evidence="1" type="ORF">G4D54_08720</name>
</gene>
<evidence type="ECO:0000313" key="1">
    <source>
        <dbReference type="EMBL" id="QJA02499.1"/>
    </source>
</evidence>
<dbReference type="Proteomes" id="UP000503330">
    <property type="component" value="Chromosome"/>
</dbReference>
<sequence>MKKLYVDAQEVSQALGVSVGKAYQVIRTLNEELKKNGYITVAGKCSRAFFEQKYYGYKGIDHEINS</sequence>
<dbReference type="RefSeq" id="WP_142692121.1">
    <property type="nucleotide sequence ID" value="NZ_BAAACC010000016.1"/>
</dbReference>
<evidence type="ECO:0000313" key="2">
    <source>
        <dbReference type="Proteomes" id="UP000503330"/>
    </source>
</evidence>
<protein>
    <submittedName>
        <fullName evidence="1">ICEBs1 excisionase</fullName>
    </submittedName>
</protein>
<accession>A0AAP9MGR6</accession>
<dbReference type="AlphaFoldDB" id="A0AAP9MGR6"/>
<organism evidence="1 2">
    <name type="scientific">Clostridium innocuum</name>
    <dbReference type="NCBI Taxonomy" id="1522"/>
    <lineage>
        <taxon>Bacteria</taxon>
        <taxon>Bacillati</taxon>
        <taxon>Bacillota</taxon>
        <taxon>Clostridia</taxon>
        <taxon>Eubacteriales</taxon>
        <taxon>Clostridiaceae</taxon>
        <taxon>Clostridium</taxon>
    </lineage>
</organism>
<proteinExistence type="predicted"/>
<name>A0AAP9MGR6_CLOIN</name>
<dbReference type="EMBL" id="CP048838">
    <property type="protein sequence ID" value="QJA02499.1"/>
    <property type="molecule type" value="Genomic_DNA"/>
</dbReference>